<sequence length="72" mass="8519">MLRLDKTVIRKTTLHADHSVQDAEDAARWRAMTTEQRQEVLAYLRHQARTLRALRDLGREQDHSVNQKIQQI</sequence>
<evidence type="ECO:0000313" key="2">
    <source>
        <dbReference type="Proteomes" id="UP000177506"/>
    </source>
</evidence>
<dbReference type="RefSeq" id="WP_070743157.1">
    <property type="nucleotide sequence ID" value="NZ_MDZA01000157.1"/>
</dbReference>
<keyword evidence="2" id="KW-1185">Reference proteome</keyword>
<protein>
    <submittedName>
        <fullName evidence="1">Uncharacterized protein</fullName>
    </submittedName>
</protein>
<dbReference type="AlphaFoldDB" id="A0A1G1THJ5"/>
<accession>A0A1G1THJ5</accession>
<dbReference type="OrthoDB" id="886929at2"/>
<evidence type="ECO:0000313" key="1">
    <source>
        <dbReference type="EMBL" id="OGX90359.1"/>
    </source>
</evidence>
<comment type="caution">
    <text evidence="1">The sequence shown here is derived from an EMBL/GenBank/DDBJ whole genome shotgun (WGS) entry which is preliminary data.</text>
</comment>
<dbReference type="EMBL" id="MDZA01000157">
    <property type="protein sequence ID" value="OGX90359.1"/>
    <property type="molecule type" value="Genomic_DNA"/>
</dbReference>
<dbReference type="Proteomes" id="UP000177506">
    <property type="component" value="Unassembled WGS sequence"/>
</dbReference>
<name>A0A1G1THJ5_9BACT</name>
<reference evidence="1 2" key="1">
    <citation type="submission" date="2016-08" db="EMBL/GenBank/DDBJ databases">
        <title>Hymenobacter coccineus sp. nov., Hymenobacter lapidarius sp. nov. and Hymenobacter glacialis sp. nov., isolated from Antarctic soil.</title>
        <authorList>
            <person name="Sedlacek I."/>
            <person name="Kralova S."/>
            <person name="Kyrova K."/>
            <person name="Maslanova I."/>
            <person name="Stankova E."/>
            <person name="Vrbovska V."/>
            <person name="Nemec M."/>
            <person name="Bartak M."/>
            <person name="Svec P."/>
            <person name="Busse H.-J."/>
            <person name="Pantucek R."/>
        </authorList>
    </citation>
    <scope>NUCLEOTIDE SEQUENCE [LARGE SCALE GENOMIC DNA]</scope>
    <source>
        <strain evidence="1 2">CCM 8649</strain>
    </source>
</reference>
<gene>
    <name evidence="1" type="ORF">BEN49_22985</name>
</gene>
<proteinExistence type="predicted"/>
<organism evidence="1 2">
    <name type="scientific">Hymenobacter coccineus</name>
    <dbReference type="NCBI Taxonomy" id="1908235"/>
    <lineage>
        <taxon>Bacteria</taxon>
        <taxon>Pseudomonadati</taxon>
        <taxon>Bacteroidota</taxon>
        <taxon>Cytophagia</taxon>
        <taxon>Cytophagales</taxon>
        <taxon>Hymenobacteraceae</taxon>
        <taxon>Hymenobacter</taxon>
    </lineage>
</organism>